<dbReference type="GO" id="GO:0033299">
    <property type="term" value="P:secretion of lysosomal enzymes"/>
    <property type="evidence" value="ECO:0007669"/>
    <property type="project" value="TreeGrafter"/>
</dbReference>
<keyword evidence="3" id="KW-0677">Repeat</keyword>
<dbReference type="Proteomes" id="UP000014760">
    <property type="component" value="Unassembled WGS sequence"/>
</dbReference>
<reference evidence="7" key="3">
    <citation type="submission" date="2015-06" db="UniProtKB">
        <authorList>
            <consortium name="EnsemblMetazoa"/>
        </authorList>
    </citation>
    <scope>IDENTIFICATION</scope>
</reference>
<dbReference type="InterPro" id="IPR000742">
    <property type="entry name" value="EGF"/>
</dbReference>
<protein>
    <recommendedName>
        <fullName evidence="5">EGF-like domain-containing protein</fullName>
    </recommendedName>
</protein>
<reference evidence="6 8" key="2">
    <citation type="journal article" date="2013" name="Nature">
        <title>Insights into bilaterian evolution from three spiralian genomes.</title>
        <authorList>
            <person name="Simakov O."/>
            <person name="Marletaz F."/>
            <person name="Cho S.J."/>
            <person name="Edsinger-Gonzales E."/>
            <person name="Havlak P."/>
            <person name="Hellsten U."/>
            <person name="Kuo D.H."/>
            <person name="Larsson T."/>
            <person name="Lv J."/>
            <person name="Arendt D."/>
            <person name="Savage R."/>
            <person name="Osoegawa K."/>
            <person name="de Jong P."/>
            <person name="Grimwood J."/>
            <person name="Chapman J.A."/>
            <person name="Shapiro H."/>
            <person name="Aerts A."/>
            <person name="Otillar R.P."/>
            <person name="Terry A.Y."/>
            <person name="Boore J.L."/>
            <person name="Grigoriev I.V."/>
            <person name="Lindberg D.R."/>
            <person name="Seaver E.C."/>
            <person name="Weisblat D.A."/>
            <person name="Putnam N.H."/>
            <person name="Rokhsar D.S."/>
        </authorList>
    </citation>
    <scope>NUCLEOTIDE SEQUENCE</scope>
    <source>
        <strain evidence="6 8">I ESC-2004</strain>
    </source>
</reference>
<keyword evidence="2" id="KW-0732">Signal</keyword>
<gene>
    <name evidence="6" type="ORF">CAPTEDRAFT_91764</name>
</gene>
<dbReference type="OrthoDB" id="192253at2759"/>
<feature type="domain" description="EGF-like" evidence="5">
    <location>
        <begin position="406"/>
        <end position="417"/>
    </location>
</feature>
<name>R7U7D2_CAPTE</name>
<evidence type="ECO:0000256" key="4">
    <source>
        <dbReference type="ARBA" id="ARBA00023157"/>
    </source>
</evidence>
<dbReference type="Pfam" id="PF09992">
    <property type="entry name" value="NAGPA"/>
    <property type="match status" value="1"/>
</dbReference>
<evidence type="ECO:0000313" key="7">
    <source>
        <dbReference type="EnsemblMetazoa" id="CapteP91764"/>
    </source>
</evidence>
<dbReference type="PANTHER" id="PTHR40446">
    <property type="entry name" value="N-ACETYLGLUCOSAMINE-1-PHOSPHODIESTER ALPHA-N-ACETYLGLUCOSAMINIDASE"/>
    <property type="match status" value="1"/>
</dbReference>
<dbReference type="EnsemblMetazoa" id="CapteT91764">
    <property type="protein sequence ID" value="CapteP91764"/>
    <property type="gene ID" value="CapteG91764"/>
</dbReference>
<proteinExistence type="predicted"/>
<keyword evidence="1" id="KW-0245">EGF-like domain</keyword>
<dbReference type="PANTHER" id="PTHR40446:SF2">
    <property type="entry name" value="N-ACETYLGLUCOSAMINE-1-PHOSPHODIESTER ALPHA-N-ACETYLGLUCOSAMINIDASE"/>
    <property type="match status" value="1"/>
</dbReference>
<dbReference type="HOGENOM" id="CLU_031673_1_0_1"/>
<dbReference type="Gene3D" id="2.170.300.10">
    <property type="entry name" value="Tie2 ligand-binding domain superfamily"/>
    <property type="match status" value="1"/>
</dbReference>
<dbReference type="FunFam" id="2.170.300.10:FF:000041">
    <property type="entry name" value="Tyrosine protein kinase receptor tie-1, putative"/>
    <property type="match status" value="1"/>
</dbReference>
<dbReference type="STRING" id="283909.R7U7D2"/>
<evidence type="ECO:0000256" key="2">
    <source>
        <dbReference type="ARBA" id="ARBA00022729"/>
    </source>
</evidence>
<dbReference type="SMART" id="SM00181">
    <property type="entry name" value="EGF"/>
    <property type="match status" value="3"/>
</dbReference>
<dbReference type="OMA" id="RPCKCEH"/>
<dbReference type="CDD" id="cd00055">
    <property type="entry name" value="EGF_Lam"/>
    <property type="match status" value="1"/>
</dbReference>
<dbReference type="EMBL" id="KB304447">
    <property type="protein sequence ID" value="ELU02036.1"/>
    <property type="molecule type" value="Genomic_DNA"/>
</dbReference>
<reference evidence="8" key="1">
    <citation type="submission" date="2012-12" db="EMBL/GenBank/DDBJ databases">
        <authorList>
            <person name="Hellsten U."/>
            <person name="Grimwood J."/>
            <person name="Chapman J.A."/>
            <person name="Shapiro H."/>
            <person name="Aerts A."/>
            <person name="Otillar R.P."/>
            <person name="Terry A.Y."/>
            <person name="Boore J.L."/>
            <person name="Simakov O."/>
            <person name="Marletaz F."/>
            <person name="Cho S.-J."/>
            <person name="Edsinger-Gonzales E."/>
            <person name="Havlak P."/>
            <person name="Kuo D.-H."/>
            <person name="Larsson T."/>
            <person name="Lv J."/>
            <person name="Arendt D."/>
            <person name="Savage R."/>
            <person name="Osoegawa K."/>
            <person name="de Jong P."/>
            <person name="Lindberg D.R."/>
            <person name="Seaver E.C."/>
            <person name="Weisblat D.A."/>
            <person name="Putnam N.H."/>
            <person name="Grigoriev I.V."/>
            <person name="Rokhsar D.S."/>
        </authorList>
    </citation>
    <scope>NUCLEOTIDE SEQUENCE</scope>
    <source>
        <strain evidence="8">I ESC-2004</strain>
    </source>
</reference>
<evidence type="ECO:0000256" key="3">
    <source>
        <dbReference type="ARBA" id="ARBA00022737"/>
    </source>
</evidence>
<accession>R7U7D2</accession>
<keyword evidence="4" id="KW-1015">Disulfide bond</keyword>
<dbReference type="AlphaFoldDB" id="R7U7D2"/>
<sequence length="461" mass="50705">MSILAFRCSQVERVNADLLLPYAEYPSHKVSYRHVRECQPEKYANTTHEEFLSQINKKFPLDYEVEFGEYWERKWVYGHQFIISDPSRTVSVLEPLKRGGCEEQVRATAMESAGQRQCLLAVNAGFFNVTDGRCIGNVISDGYEAANSHGIQNAHFGIRKDKKLFFGYIGEDVDISADFDQLVGGVIWLVRNGENYIDVSKEAECPDAQSTGQLQGFIDVTSSRIAVGHDAEGRLIIVHVEGQTWSRGVNLNEFADYLISVGVVNAINLDGGGSVTAVVNGSLINYPGDDCVINNTTYKCERNVSTILCIHDIDCQPYDCNLHGDCFHGNCQCHDHWIGADCSQLMCGEKNCSEQGVCQPWGCECSSGWTGDDCSVPCKSGTFGKNCSLPCKCNQSASCDPVDGHCRCPAGYRGYDCQQECVYGTFGENCEAICQCVNGCGCDPQTGNCSINGKYPAFWEG</sequence>
<evidence type="ECO:0000259" key="5">
    <source>
        <dbReference type="PROSITE" id="PS00022"/>
    </source>
</evidence>
<dbReference type="EMBL" id="AMQN01009034">
    <property type="status" value="NOT_ANNOTATED_CDS"/>
    <property type="molecule type" value="Genomic_DNA"/>
</dbReference>
<keyword evidence="8" id="KW-1185">Reference proteome</keyword>
<evidence type="ECO:0000313" key="8">
    <source>
        <dbReference type="Proteomes" id="UP000014760"/>
    </source>
</evidence>
<organism evidence="6">
    <name type="scientific">Capitella teleta</name>
    <name type="common">Polychaete worm</name>
    <dbReference type="NCBI Taxonomy" id="283909"/>
    <lineage>
        <taxon>Eukaryota</taxon>
        <taxon>Metazoa</taxon>
        <taxon>Spiralia</taxon>
        <taxon>Lophotrochozoa</taxon>
        <taxon>Annelida</taxon>
        <taxon>Polychaeta</taxon>
        <taxon>Sedentaria</taxon>
        <taxon>Scolecida</taxon>
        <taxon>Capitellidae</taxon>
        <taxon>Capitella</taxon>
    </lineage>
</organism>
<dbReference type="InterPro" id="IPR002049">
    <property type="entry name" value="LE_dom"/>
</dbReference>
<dbReference type="PROSITE" id="PS00022">
    <property type="entry name" value="EGF_1"/>
    <property type="match status" value="1"/>
</dbReference>
<dbReference type="InterPro" id="IPR018711">
    <property type="entry name" value="NAGPA"/>
</dbReference>
<evidence type="ECO:0000313" key="6">
    <source>
        <dbReference type="EMBL" id="ELU02036.1"/>
    </source>
</evidence>
<evidence type="ECO:0000256" key="1">
    <source>
        <dbReference type="ARBA" id="ARBA00022536"/>
    </source>
</evidence>